<name>A0A6N6MSS5_9HYPH</name>
<keyword evidence="1" id="KW-0805">Transcription regulation</keyword>
<keyword evidence="7" id="KW-1185">Reference proteome</keyword>
<dbReference type="PRINTS" id="PR00455">
    <property type="entry name" value="HTHTETR"/>
</dbReference>
<dbReference type="Gene3D" id="1.10.10.60">
    <property type="entry name" value="Homeodomain-like"/>
    <property type="match status" value="1"/>
</dbReference>
<keyword evidence="3" id="KW-0804">Transcription</keyword>
<reference evidence="6 7" key="1">
    <citation type="submission" date="2019-09" db="EMBL/GenBank/DDBJ databases">
        <title>YIM 132548 draft genome.</title>
        <authorList>
            <person name="Jiang L."/>
        </authorList>
    </citation>
    <scope>NUCLEOTIDE SEQUENCE [LARGE SCALE GENOMIC DNA]</scope>
    <source>
        <strain evidence="6 7">YIM 132548</strain>
    </source>
</reference>
<evidence type="ECO:0000256" key="2">
    <source>
        <dbReference type="ARBA" id="ARBA00023125"/>
    </source>
</evidence>
<dbReference type="InterPro" id="IPR009057">
    <property type="entry name" value="Homeodomain-like_sf"/>
</dbReference>
<dbReference type="PANTHER" id="PTHR47506:SF7">
    <property type="entry name" value="TRANSCRIPTIONAL REGULATORY PROTEIN"/>
    <property type="match status" value="1"/>
</dbReference>
<feature type="domain" description="HTH tetR-type" evidence="5">
    <location>
        <begin position="9"/>
        <end position="69"/>
    </location>
</feature>
<dbReference type="EMBL" id="VZZJ01000017">
    <property type="protein sequence ID" value="KAB1071720.1"/>
    <property type="molecule type" value="Genomic_DNA"/>
</dbReference>
<evidence type="ECO:0000313" key="6">
    <source>
        <dbReference type="EMBL" id="KAB1071720.1"/>
    </source>
</evidence>
<gene>
    <name evidence="6" type="ORF">F6X51_18055</name>
</gene>
<dbReference type="AlphaFoldDB" id="A0A6N6MSS5"/>
<dbReference type="Pfam" id="PF00440">
    <property type="entry name" value="TetR_N"/>
    <property type="match status" value="1"/>
</dbReference>
<dbReference type="RefSeq" id="WP_150965074.1">
    <property type="nucleotide sequence ID" value="NZ_VZZJ01000017.1"/>
</dbReference>
<accession>A0A6N6MSS5</accession>
<comment type="caution">
    <text evidence="6">The sequence shown here is derived from an EMBL/GenBank/DDBJ whole genome shotgun (WGS) entry which is preliminary data.</text>
</comment>
<dbReference type="Proteomes" id="UP000441523">
    <property type="component" value="Unassembled WGS sequence"/>
</dbReference>
<organism evidence="6 7">
    <name type="scientific">Methylobacterium planeticum</name>
    <dbReference type="NCBI Taxonomy" id="2615211"/>
    <lineage>
        <taxon>Bacteria</taxon>
        <taxon>Pseudomonadati</taxon>
        <taxon>Pseudomonadota</taxon>
        <taxon>Alphaproteobacteria</taxon>
        <taxon>Hyphomicrobiales</taxon>
        <taxon>Methylobacteriaceae</taxon>
        <taxon>Methylobacterium</taxon>
    </lineage>
</organism>
<protein>
    <submittedName>
        <fullName evidence="6">TetR/AcrR family transcriptional regulator</fullName>
    </submittedName>
</protein>
<sequence length="200" mass="21120">MRMSKEAAAASKVRIIEVASRLLRERGIEATSIADVMAAAGMTHGGFYKHFQSKDELVTAALDAAFASHVERFDRRREENGTQAALDAYVDEYLSPEHVTHAGFGCPVAALGADAGRSSAVVSSAFSRGTEDIIERYVRSAPAGSDVTTSRRAAIRRLAAMVGAVVIARGVGPGALSGEVLAAVSEMENFPLVPRPSRTS</sequence>
<keyword evidence="2 4" id="KW-0238">DNA-binding</keyword>
<dbReference type="Gene3D" id="1.10.357.10">
    <property type="entry name" value="Tetracycline Repressor, domain 2"/>
    <property type="match status" value="1"/>
</dbReference>
<dbReference type="InterPro" id="IPR036271">
    <property type="entry name" value="Tet_transcr_reg_TetR-rel_C_sf"/>
</dbReference>
<dbReference type="SUPFAM" id="SSF46689">
    <property type="entry name" value="Homeodomain-like"/>
    <property type="match status" value="1"/>
</dbReference>
<dbReference type="SUPFAM" id="SSF48498">
    <property type="entry name" value="Tetracyclin repressor-like, C-terminal domain"/>
    <property type="match status" value="1"/>
</dbReference>
<dbReference type="GO" id="GO:0003677">
    <property type="term" value="F:DNA binding"/>
    <property type="evidence" value="ECO:0007669"/>
    <property type="project" value="UniProtKB-UniRule"/>
</dbReference>
<evidence type="ECO:0000256" key="3">
    <source>
        <dbReference type="ARBA" id="ARBA00023163"/>
    </source>
</evidence>
<dbReference type="PROSITE" id="PS50977">
    <property type="entry name" value="HTH_TETR_2"/>
    <property type="match status" value="1"/>
</dbReference>
<feature type="DNA-binding region" description="H-T-H motif" evidence="4">
    <location>
        <begin position="32"/>
        <end position="51"/>
    </location>
</feature>
<evidence type="ECO:0000256" key="1">
    <source>
        <dbReference type="ARBA" id="ARBA00023015"/>
    </source>
</evidence>
<evidence type="ECO:0000259" key="5">
    <source>
        <dbReference type="PROSITE" id="PS50977"/>
    </source>
</evidence>
<evidence type="ECO:0000256" key="4">
    <source>
        <dbReference type="PROSITE-ProRule" id="PRU00335"/>
    </source>
</evidence>
<dbReference type="InterPro" id="IPR001647">
    <property type="entry name" value="HTH_TetR"/>
</dbReference>
<evidence type="ECO:0000313" key="7">
    <source>
        <dbReference type="Proteomes" id="UP000441523"/>
    </source>
</evidence>
<proteinExistence type="predicted"/>
<dbReference type="PANTHER" id="PTHR47506">
    <property type="entry name" value="TRANSCRIPTIONAL REGULATORY PROTEIN"/>
    <property type="match status" value="1"/>
</dbReference>